<evidence type="ECO:0000313" key="1">
    <source>
        <dbReference type="EMBL" id="CAF24241.1"/>
    </source>
</evidence>
<protein>
    <submittedName>
        <fullName evidence="1">Uncharacterized protein</fullName>
    </submittedName>
</protein>
<dbReference type="KEGG" id="pcu:PC_RS07280"/>
<name>Q6MB08_PARUW</name>
<dbReference type="Proteomes" id="UP000000529">
    <property type="component" value="Chromosome"/>
</dbReference>
<accession>Q6MB08</accession>
<sequence length="404" mass="45324">MQISSITFGDHLDQVLDKAQKLATSYQDQGAYSKIEGVYQLRQTLENTKVAYNHILGTQLEKVDAKAREILTDLEQLTADVEAKTAKTLEQLAIRAQEIFNRLPFHEDQPRLTGLLPRFILRSDAKPICFKFSGYFKNNFQADLEPQLCFQGIKYKPSKITPYQLEFSLIPNAVFTSEKVPSAEKFTFAEGNLEIPLSSKSTAIYKVTLGAFPTSPGTITKHWTTDSVVTATTTRRVRHLISSEKEHGNDDQIRSRFSAHADSGWTIQSHSIEMHACRGDEPADRNSPACVSADANSVTYEATTRHKTWGCSGHMEFSIVLNQSQKQTVINHHNPAPETLAWGKEIPLNHPEGRWDVTFDAFDGSTPVYCKADTTQSPYLQIVTNETKTGFIIKPLKLSELENI</sequence>
<proteinExistence type="predicted"/>
<evidence type="ECO:0000313" key="2">
    <source>
        <dbReference type="Proteomes" id="UP000000529"/>
    </source>
</evidence>
<reference evidence="1 2" key="1">
    <citation type="journal article" date="2004" name="Science">
        <title>Illuminating the evolutionary history of chlamydiae.</title>
        <authorList>
            <person name="Horn M."/>
            <person name="Collingro A."/>
            <person name="Schmitz-Esser S."/>
            <person name="Beier C.L."/>
            <person name="Purkhold U."/>
            <person name="Fartmann B."/>
            <person name="Brandt P."/>
            <person name="Nyakatura G.J."/>
            <person name="Droege M."/>
            <person name="Frishman D."/>
            <person name="Rattei T."/>
            <person name="Mewes H."/>
            <person name="Wagner M."/>
        </authorList>
    </citation>
    <scope>NUCLEOTIDE SEQUENCE [LARGE SCALE GENOMIC DNA]</scope>
    <source>
        <strain evidence="1 2">UWE25</strain>
    </source>
</reference>
<dbReference type="EMBL" id="BX908798">
    <property type="protein sequence ID" value="CAF24241.1"/>
    <property type="molecule type" value="Genomic_DNA"/>
</dbReference>
<dbReference type="RefSeq" id="WP_011176063.1">
    <property type="nucleotide sequence ID" value="NC_005861.2"/>
</dbReference>
<keyword evidence="2" id="KW-1185">Reference proteome</keyword>
<organism evidence="1 2">
    <name type="scientific">Protochlamydia amoebophila (strain UWE25)</name>
    <dbReference type="NCBI Taxonomy" id="264201"/>
    <lineage>
        <taxon>Bacteria</taxon>
        <taxon>Pseudomonadati</taxon>
        <taxon>Chlamydiota</taxon>
        <taxon>Chlamydiia</taxon>
        <taxon>Parachlamydiales</taxon>
        <taxon>Parachlamydiaceae</taxon>
        <taxon>Candidatus Protochlamydia</taxon>
    </lineage>
</organism>
<dbReference type="HOGENOM" id="CLU_670562_0_0_0"/>
<dbReference type="STRING" id="264201.pc1517"/>
<gene>
    <name evidence="1" type="ORF">PC_RS07280</name>
</gene>
<dbReference type="AlphaFoldDB" id="Q6MB08"/>